<reference evidence="1" key="1">
    <citation type="submission" date="2021-01" db="EMBL/GenBank/DDBJ databases">
        <title>Phytophthora aleatoria, a newly-described species from Pinus radiata is distinct from Phytophthora cactorum isolates based on comparative genomics.</title>
        <authorList>
            <person name="Mcdougal R."/>
            <person name="Panda P."/>
            <person name="Williams N."/>
            <person name="Studholme D.J."/>
        </authorList>
    </citation>
    <scope>NUCLEOTIDE SEQUENCE</scope>
    <source>
        <strain evidence="1">NZFS 3830</strain>
    </source>
</reference>
<evidence type="ECO:0000313" key="2">
    <source>
        <dbReference type="Proteomes" id="UP000688947"/>
    </source>
</evidence>
<comment type="caution">
    <text evidence="1">The sequence shown here is derived from an EMBL/GenBank/DDBJ whole genome shotgun (WGS) entry which is preliminary data.</text>
</comment>
<dbReference type="AlphaFoldDB" id="A0A8T1UF24"/>
<organism evidence="1 2">
    <name type="scientific">Phytophthora cactorum</name>
    <dbReference type="NCBI Taxonomy" id="29920"/>
    <lineage>
        <taxon>Eukaryota</taxon>
        <taxon>Sar</taxon>
        <taxon>Stramenopiles</taxon>
        <taxon>Oomycota</taxon>
        <taxon>Peronosporomycetes</taxon>
        <taxon>Peronosporales</taxon>
        <taxon>Peronosporaceae</taxon>
        <taxon>Phytophthora</taxon>
    </lineage>
</organism>
<proteinExistence type="predicted"/>
<dbReference type="OrthoDB" id="10276431at2759"/>
<gene>
    <name evidence="1" type="ORF">JG687_00007485</name>
</gene>
<evidence type="ECO:0000313" key="1">
    <source>
        <dbReference type="EMBL" id="KAG6961833.1"/>
    </source>
</evidence>
<dbReference type="Proteomes" id="UP000688947">
    <property type="component" value="Unassembled WGS sequence"/>
</dbReference>
<protein>
    <submittedName>
        <fullName evidence="1">Uncharacterized protein</fullName>
    </submittedName>
</protein>
<name>A0A8T1UF24_9STRA</name>
<accession>A0A8T1UF24</accession>
<dbReference type="EMBL" id="JAENGZ010000333">
    <property type="protein sequence ID" value="KAG6961833.1"/>
    <property type="molecule type" value="Genomic_DNA"/>
</dbReference>
<sequence>MPASVKRTTSCYCSQMAALAVMRERYGLETIARNGASSASIEWQRRFAKFVSRVCIGHEQQDVNKTSSQSHESAIAGCTMGSSKRHRILKILLAPAPSSKACKHLSYRCWASKNCCCLLREVLDRRRKHGRRETHITLHQYDPKRAFAPSHCDGRCGPARRNWNVLTARLQIGDGIGDSL</sequence>